<dbReference type="FunFam" id="3.40.50.720:FF:000084">
    <property type="entry name" value="Short-chain dehydrogenase reductase"/>
    <property type="match status" value="1"/>
</dbReference>
<accession>A0A212JL07</accession>
<proteinExistence type="inferred from homology"/>
<dbReference type="InterPro" id="IPR002347">
    <property type="entry name" value="SDR_fam"/>
</dbReference>
<dbReference type="PANTHER" id="PTHR42760:SF115">
    <property type="entry name" value="3-OXOACYL-[ACYL-CARRIER-PROTEIN] REDUCTASE FABG"/>
    <property type="match status" value="1"/>
</dbReference>
<evidence type="ECO:0000256" key="1">
    <source>
        <dbReference type="ARBA" id="ARBA00006484"/>
    </source>
</evidence>
<dbReference type="PROSITE" id="PS00061">
    <property type="entry name" value="ADH_SHORT"/>
    <property type="match status" value="1"/>
</dbReference>
<dbReference type="PRINTS" id="PR00081">
    <property type="entry name" value="GDHRDH"/>
</dbReference>
<dbReference type="Pfam" id="PF13561">
    <property type="entry name" value="adh_short_C2"/>
    <property type="match status" value="1"/>
</dbReference>
<organism evidence="3">
    <name type="scientific">uncultured Alphaproteobacteria bacterium</name>
    <dbReference type="NCBI Taxonomy" id="91750"/>
    <lineage>
        <taxon>Bacteria</taxon>
        <taxon>Pseudomonadati</taxon>
        <taxon>Pseudomonadota</taxon>
        <taxon>Alphaproteobacteria</taxon>
        <taxon>environmental samples</taxon>
    </lineage>
</organism>
<protein>
    <submittedName>
        <fullName evidence="3">Gluconate 5-dehydrogenase</fullName>
        <ecNumber evidence="3">1.1.1.69</ecNumber>
    </submittedName>
</protein>
<dbReference type="SUPFAM" id="SSF51735">
    <property type="entry name" value="NAD(P)-binding Rossmann-fold domains"/>
    <property type="match status" value="1"/>
</dbReference>
<gene>
    <name evidence="3" type="primary">gno</name>
    <name evidence="3" type="ORF">KL86APRO_11240</name>
</gene>
<comment type="similarity">
    <text evidence="1">Belongs to the short-chain dehydrogenases/reductases (SDR) family.</text>
</comment>
<dbReference type="InterPro" id="IPR036291">
    <property type="entry name" value="NAD(P)-bd_dom_sf"/>
</dbReference>
<dbReference type="GO" id="GO:0008874">
    <property type="term" value="F:gluconate 5-dehydrogenase activity"/>
    <property type="evidence" value="ECO:0007669"/>
    <property type="project" value="UniProtKB-EC"/>
</dbReference>
<keyword evidence="2 3" id="KW-0560">Oxidoreductase</keyword>
<dbReference type="EC" id="1.1.1.69" evidence="3"/>
<sequence length="251" mass="26095">MSLLEGKTALVTGGGRGIGRAIAQALVEAGATVYIAARSADQLAAAAEALDPRGEGRVRPVTIDVSDAASVKAGVRQVADDGARVDILVNSAGVNLRGPIETLPEDTWDRVIDTNLKGVFLMGQAVFPMMKASGGKVVNIASLMAEIARPTISPYAASKGGVRQLTKAMAVEWAPYDIQVNGITPGFIATEMNLPLMQDKAFNDFIVNRTPAKRWGKPEDIAAAALFLVSPGANFVTGQILAVDGGLLAAL</sequence>
<dbReference type="PRINTS" id="PR00080">
    <property type="entry name" value="SDRFAMILY"/>
</dbReference>
<dbReference type="InterPro" id="IPR020904">
    <property type="entry name" value="Sc_DH/Rdtase_CS"/>
</dbReference>
<dbReference type="PANTHER" id="PTHR42760">
    <property type="entry name" value="SHORT-CHAIN DEHYDROGENASES/REDUCTASES FAMILY MEMBER"/>
    <property type="match status" value="1"/>
</dbReference>
<evidence type="ECO:0000313" key="3">
    <source>
        <dbReference type="EMBL" id="SBV99975.1"/>
    </source>
</evidence>
<dbReference type="NCBIfam" id="NF005559">
    <property type="entry name" value="PRK07231.1"/>
    <property type="match status" value="1"/>
</dbReference>
<evidence type="ECO:0000256" key="2">
    <source>
        <dbReference type="ARBA" id="ARBA00023002"/>
    </source>
</evidence>
<dbReference type="Gene3D" id="3.40.50.720">
    <property type="entry name" value="NAD(P)-binding Rossmann-like Domain"/>
    <property type="match status" value="1"/>
</dbReference>
<dbReference type="AlphaFoldDB" id="A0A212JL07"/>
<dbReference type="EMBL" id="FLUO01000001">
    <property type="protein sequence ID" value="SBV99975.1"/>
    <property type="molecule type" value="Genomic_DNA"/>
</dbReference>
<name>A0A212JL07_9PROT</name>
<reference evidence="3" key="1">
    <citation type="submission" date="2016-04" db="EMBL/GenBank/DDBJ databases">
        <authorList>
            <person name="Evans L.H."/>
            <person name="Alamgir A."/>
            <person name="Owens N."/>
            <person name="Weber N.D."/>
            <person name="Virtaneva K."/>
            <person name="Barbian K."/>
            <person name="Babar A."/>
            <person name="Rosenke K."/>
        </authorList>
    </citation>
    <scope>NUCLEOTIDE SEQUENCE</scope>
    <source>
        <strain evidence="3">86</strain>
    </source>
</reference>